<evidence type="ECO:0000313" key="11">
    <source>
        <dbReference type="Proteomes" id="UP000238413"/>
    </source>
</evidence>
<dbReference type="PROSITE" id="PS50011">
    <property type="entry name" value="PROTEIN_KINASE_DOM"/>
    <property type="match status" value="1"/>
</dbReference>
<evidence type="ECO:0000256" key="2">
    <source>
        <dbReference type="ARBA" id="ARBA00022527"/>
    </source>
</evidence>
<evidence type="ECO:0000313" key="10">
    <source>
        <dbReference type="EMBL" id="AVH55379.1"/>
    </source>
</evidence>
<dbReference type="PANTHER" id="PTHR43289:SF6">
    <property type="entry name" value="SERINE_THREONINE-PROTEIN KINASE NEKL-3"/>
    <property type="match status" value="1"/>
</dbReference>
<accession>A0ABM6SM08</accession>
<evidence type="ECO:0000256" key="3">
    <source>
        <dbReference type="ARBA" id="ARBA00022679"/>
    </source>
</evidence>
<dbReference type="InterPro" id="IPR011009">
    <property type="entry name" value="Kinase-like_dom_sf"/>
</dbReference>
<keyword evidence="4 7" id="KW-0547">Nucleotide-binding</keyword>
<dbReference type="PANTHER" id="PTHR43289">
    <property type="entry name" value="MITOGEN-ACTIVATED PROTEIN KINASE KINASE KINASE 20-RELATED"/>
    <property type="match status" value="1"/>
</dbReference>
<keyword evidence="6 7" id="KW-0067">ATP-binding</keyword>
<evidence type="ECO:0000256" key="6">
    <source>
        <dbReference type="ARBA" id="ARBA00022840"/>
    </source>
</evidence>
<dbReference type="PROSITE" id="PS00108">
    <property type="entry name" value="PROTEIN_KINASE_ST"/>
    <property type="match status" value="1"/>
</dbReference>
<evidence type="ECO:0000256" key="7">
    <source>
        <dbReference type="PROSITE-ProRule" id="PRU10141"/>
    </source>
</evidence>
<gene>
    <name evidence="10" type="ORF">C4B68_05825</name>
</gene>
<keyword evidence="2 10" id="KW-0723">Serine/threonine-protein kinase</keyword>
<evidence type="ECO:0000259" key="9">
    <source>
        <dbReference type="PROSITE" id="PS50011"/>
    </source>
</evidence>
<evidence type="ECO:0000256" key="4">
    <source>
        <dbReference type="ARBA" id="ARBA00022741"/>
    </source>
</evidence>
<feature type="domain" description="Protein kinase" evidence="9">
    <location>
        <begin position="14"/>
        <end position="283"/>
    </location>
</feature>
<dbReference type="SUPFAM" id="SSF56112">
    <property type="entry name" value="Protein kinase-like (PK-like)"/>
    <property type="match status" value="1"/>
</dbReference>
<dbReference type="PROSITE" id="PS00107">
    <property type="entry name" value="PROTEIN_KINASE_ATP"/>
    <property type="match status" value="1"/>
</dbReference>
<dbReference type="CDD" id="cd14014">
    <property type="entry name" value="STKc_PknB_like"/>
    <property type="match status" value="1"/>
</dbReference>
<protein>
    <recommendedName>
        <fullName evidence="1">non-specific serine/threonine protein kinase</fullName>
        <ecNumber evidence="1">2.7.11.1</ecNumber>
    </recommendedName>
</protein>
<evidence type="ECO:0000256" key="8">
    <source>
        <dbReference type="SAM" id="MobiDB-lite"/>
    </source>
</evidence>
<feature type="binding site" evidence="7">
    <location>
        <position position="43"/>
    </location>
    <ligand>
        <name>ATP</name>
        <dbReference type="ChEBI" id="CHEBI:30616"/>
    </ligand>
</feature>
<dbReference type="Proteomes" id="UP000238413">
    <property type="component" value="Chromosome"/>
</dbReference>
<name>A0ABM6SM08_9ACTN</name>
<dbReference type="RefSeq" id="WP_099502818.1">
    <property type="nucleotide sequence ID" value="NZ_CP026652.1"/>
</dbReference>
<dbReference type="Pfam" id="PF00069">
    <property type="entry name" value="Pkinase"/>
    <property type="match status" value="1"/>
</dbReference>
<organism evidence="10 11">
    <name type="scientific">Streptomyces dengpaensis</name>
    <dbReference type="NCBI Taxonomy" id="2049881"/>
    <lineage>
        <taxon>Bacteria</taxon>
        <taxon>Bacillati</taxon>
        <taxon>Actinomycetota</taxon>
        <taxon>Actinomycetes</taxon>
        <taxon>Kitasatosporales</taxon>
        <taxon>Streptomycetaceae</taxon>
        <taxon>Streptomyces</taxon>
    </lineage>
</organism>
<dbReference type="InterPro" id="IPR017441">
    <property type="entry name" value="Protein_kinase_ATP_BS"/>
</dbReference>
<keyword evidence="3" id="KW-0808">Transferase</keyword>
<keyword evidence="5 10" id="KW-0418">Kinase</keyword>
<dbReference type="InterPro" id="IPR000719">
    <property type="entry name" value="Prot_kinase_dom"/>
</dbReference>
<keyword evidence="11" id="KW-1185">Reference proteome</keyword>
<evidence type="ECO:0000256" key="1">
    <source>
        <dbReference type="ARBA" id="ARBA00012513"/>
    </source>
</evidence>
<sequence length="313" mass="33756">MQKFTAGTVVRDRYQLQSVLGRGVMGQVWQGSDLYLERPVAVKTIAADLLAVPQSRKEALARFKREAQAAARLDHPNITTVFDASITDDTCCLVMELIEGTTLEYLFDQQEGERFDVPSAAAVAAQLCAGLSAAHGADLVHRDLKTQNVMVRRDGVVKILDFGLVKLLTDVDPRLTMTGEGIGNIFCASPELLSGQDRLDGRSDLYAVGCLLHHMLTGRTPFATDQPALLASRHLSSPPPVISGSGVNVPGALQELVTALLAKRPDDRPSSATEVYAALAPYLPESDPGLATRRGLPEDPRRPFVVPQGPRPV</sequence>
<dbReference type="InterPro" id="IPR008271">
    <property type="entry name" value="Ser/Thr_kinase_AS"/>
</dbReference>
<evidence type="ECO:0000256" key="5">
    <source>
        <dbReference type="ARBA" id="ARBA00022777"/>
    </source>
</evidence>
<dbReference type="EC" id="2.7.11.1" evidence="1"/>
<dbReference type="GO" id="GO:0004674">
    <property type="term" value="F:protein serine/threonine kinase activity"/>
    <property type="evidence" value="ECO:0007669"/>
    <property type="project" value="UniProtKB-KW"/>
</dbReference>
<reference evidence="10 11" key="1">
    <citation type="submission" date="2018-02" db="EMBL/GenBank/DDBJ databases">
        <title>Complete genome sequence of Streptomyces dengpaensis, the producer of angucyclines.</title>
        <authorList>
            <person name="Yumei L."/>
        </authorList>
    </citation>
    <scope>NUCLEOTIDE SEQUENCE [LARGE SCALE GENOMIC DNA]</scope>
    <source>
        <strain evidence="10 11">XZHG99</strain>
    </source>
</reference>
<dbReference type="Gene3D" id="1.10.510.10">
    <property type="entry name" value="Transferase(Phosphotransferase) domain 1"/>
    <property type="match status" value="1"/>
</dbReference>
<proteinExistence type="predicted"/>
<dbReference type="EMBL" id="CP026652">
    <property type="protein sequence ID" value="AVH55379.1"/>
    <property type="molecule type" value="Genomic_DNA"/>
</dbReference>
<dbReference type="Gene3D" id="3.30.200.20">
    <property type="entry name" value="Phosphorylase Kinase, domain 1"/>
    <property type="match status" value="1"/>
</dbReference>
<dbReference type="SMART" id="SM00220">
    <property type="entry name" value="S_TKc"/>
    <property type="match status" value="1"/>
</dbReference>
<feature type="region of interest" description="Disordered" evidence="8">
    <location>
        <begin position="284"/>
        <end position="313"/>
    </location>
</feature>